<proteinExistence type="predicted"/>
<evidence type="ECO:0000256" key="1">
    <source>
        <dbReference type="SAM" id="Phobius"/>
    </source>
</evidence>
<keyword evidence="1" id="KW-1133">Transmembrane helix</keyword>
<dbReference type="EMBL" id="UINC01020010">
    <property type="protein sequence ID" value="SVA84445.1"/>
    <property type="molecule type" value="Genomic_DNA"/>
</dbReference>
<evidence type="ECO:0000313" key="2">
    <source>
        <dbReference type="EMBL" id="SVA84445.1"/>
    </source>
</evidence>
<dbReference type="AlphaFoldDB" id="A0A381Z580"/>
<keyword evidence="1" id="KW-0812">Transmembrane</keyword>
<feature type="non-terminal residue" evidence="2">
    <location>
        <position position="1"/>
    </location>
</feature>
<reference evidence="2" key="1">
    <citation type="submission" date="2018-05" db="EMBL/GenBank/DDBJ databases">
        <authorList>
            <person name="Lanie J.A."/>
            <person name="Ng W.-L."/>
            <person name="Kazmierczak K.M."/>
            <person name="Andrzejewski T.M."/>
            <person name="Davidsen T.M."/>
            <person name="Wayne K.J."/>
            <person name="Tettelin H."/>
            <person name="Glass J.I."/>
            <person name="Rusch D."/>
            <person name="Podicherti R."/>
            <person name="Tsui H.-C.T."/>
            <person name="Winkler M.E."/>
        </authorList>
    </citation>
    <scope>NUCLEOTIDE SEQUENCE</scope>
</reference>
<keyword evidence="1" id="KW-0472">Membrane</keyword>
<sequence>VLYSAADPNSTINKIDSAPDWKAPTMRRILTLTACVPLSLIAGLTISGALLSSSHALAAAHRGGGVSNIEELPVREGDWSAAEIARGREQLVRAFDAAWIRIIASGKDREIVMTEPRNKPGAAAGYISKLVDCLPTPEVALWPEKPVGMFKDILETGTIRQLVQAVPENQANSTWYFSGVSKKYQAALIDEINNHYGVDLQVEDVVLPPGRLPATYLLVDNKVDFISQLNATGGVTQEMRRRLSRRFTCTMSASAQYIHIPENSELANEINSLNDLIARPELKICASVLTTQMAQAFMPKHTVVTKFVNDLPACDKDVKSGKLDVFINPLNDLSIAGLEGYRAIPTPLVAGTPLWVALDGISCPADGDPKTEDRCFEDFPP</sequence>
<accession>A0A381Z580</accession>
<protein>
    <submittedName>
        <fullName evidence="2">Uncharacterized protein</fullName>
    </submittedName>
</protein>
<gene>
    <name evidence="2" type="ORF">METZ01_LOCUS137299</name>
</gene>
<dbReference type="SUPFAM" id="SSF53850">
    <property type="entry name" value="Periplasmic binding protein-like II"/>
    <property type="match status" value="1"/>
</dbReference>
<name>A0A381Z580_9ZZZZ</name>
<feature type="transmembrane region" description="Helical" evidence="1">
    <location>
        <begin position="29"/>
        <end position="51"/>
    </location>
</feature>
<organism evidence="2">
    <name type="scientific">marine metagenome</name>
    <dbReference type="NCBI Taxonomy" id="408172"/>
    <lineage>
        <taxon>unclassified sequences</taxon>
        <taxon>metagenomes</taxon>
        <taxon>ecological metagenomes</taxon>
    </lineage>
</organism>